<evidence type="ECO:0000256" key="1">
    <source>
        <dbReference type="SAM" id="MobiDB-lite"/>
    </source>
</evidence>
<protein>
    <submittedName>
        <fullName evidence="2">Uncharacterized protein</fullName>
    </submittedName>
</protein>
<dbReference type="AlphaFoldDB" id="A0A6A6PB43"/>
<organism evidence="2 3">
    <name type="scientific">Lineolata rhizophorae</name>
    <dbReference type="NCBI Taxonomy" id="578093"/>
    <lineage>
        <taxon>Eukaryota</taxon>
        <taxon>Fungi</taxon>
        <taxon>Dikarya</taxon>
        <taxon>Ascomycota</taxon>
        <taxon>Pezizomycotina</taxon>
        <taxon>Dothideomycetes</taxon>
        <taxon>Dothideomycetes incertae sedis</taxon>
        <taxon>Lineolatales</taxon>
        <taxon>Lineolataceae</taxon>
        <taxon>Lineolata</taxon>
    </lineage>
</organism>
<gene>
    <name evidence="2" type="ORF">BDY21DRAFT_333904</name>
</gene>
<reference evidence="2" key="1">
    <citation type="journal article" date="2020" name="Stud. Mycol.">
        <title>101 Dothideomycetes genomes: a test case for predicting lifestyles and emergence of pathogens.</title>
        <authorList>
            <person name="Haridas S."/>
            <person name="Albert R."/>
            <person name="Binder M."/>
            <person name="Bloem J."/>
            <person name="Labutti K."/>
            <person name="Salamov A."/>
            <person name="Andreopoulos B."/>
            <person name="Baker S."/>
            <person name="Barry K."/>
            <person name="Bills G."/>
            <person name="Bluhm B."/>
            <person name="Cannon C."/>
            <person name="Castanera R."/>
            <person name="Culley D."/>
            <person name="Daum C."/>
            <person name="Ezra D."/>
            <person name="Gonzalez J."/>
            <person name="Henrissat B."/>
            <person name="Kuo A."/>
            <person name="Liang C."/>
            <person name="Lipzen A."/>
            <person name="Lutzoni F."/>
            <person name="Magnuson J."/>
            <person name="Mondo S."/>
            <person name="Nolan M."/>
            <person name="Ohm R."/>
            <person name="Pangilinan J."/>
            <person name="Park H.-J."/>
            <person name="Ramirez L."/>
            <person name="Alfaro M."/>
            <person name="Sun H."/>
            <person name="Tritt A."/>
            <person name="Yoshinaga Y."/>
            <person name="Zwiers L.-H."/>
            <person name="Turgeon B."/>
            <person name="Goodwin S."/>
            <person name="Spatafora J."/>
            <person name="Crous P."/>
            <person name="Grigoriev I."/>
        </authorList>
    </citation>
    <scope>NUCLEOTIDE SEQUENCE</scope>
    <source>
        <strain evidence="2">ATCC 16933</strain>
    </source>
</reference>
<keyword evidence="3" id="KW-1185">Reference proteome</keyword>
<feature type="compositionally biased region" description="Low complexity" evidence="1">
    <location>
        <begin position="132"/>
        <end position="150"/>
    </location>
</feature>
<feature type="region of interest" description="Disordered" evidence="1">
    <location>
        <begin position="123"/>
        <end position="170"/>
    </location>
</feature>
<proteinExistence type="predicted"/>
<dbReference type="EMBL" id="MU001672">
    <property type="protein sequence ID" value="KAF2460957.1"/>
    <property type="molecule type" value="Genomic_DNA"/>
</dbReference>
<evidence type="ECO:0000313" key="2">
    <source>
        <dbReference type="EMBL" id="KAF2460957.1"/>
    </source>
</evidence>
<dbReference type="Proteomes" id="UP000799766">
    <property type="component" value="Unassembled WGS sequence"/>
</dbReference>
<accession>A0A6A6PB43</accession>
<name>A0A6A6PB43_9PEZI</name>
<sequence length="170" mass="18788">MPVPIDNHAYLPHLHRALPASSSFPRVPSARHRTCLLSALRRAFFSPAATLQARDRSSQPTCVLPAASSLRHRVTSSSAQVCPRRTNHLLQAHILTPLPQAFRTKSPAPRWRSNWCSSWRRPSLRQKARGNTPSCSSAPSTATRPSQSPSCPLARTTRCPPTFARPPCSR</sequence>
<evidence type="ECO:0000313" key="3">
    <source>
        <dbReference type="Proteomes" id="UP000799766"/>
    </source>
</evidence>